<evidence type="ECO:0000256" key="4">
    <source>
        <dbReference type="ARBA" id="ARBA00023172"/>
    </source>
</evidence>
<dbReference type="EMBL" id="NGMM01000001">
    <property type="protein sequence ID" value="OTP18391.1"/>
    <property type="molecule type" value="Genomic_DNA"/>
</dbReference>
<reference evidence="9" key="1">
    <citation type="submission" date="2017-05" db="EMBL/GenBank/DDBJ databases">
        <title>The Genome Sequence of Enterococcus sp. 9E7_DIV0242.</title>
        <authorList>
            <consortium name="The Broad Institute Genomics Platform"/>
            <consortium name="The Broad Institute Genomic Center for Infectious Diseases"/>
            <person name="Earl A."/>
            <person name="Manson A."/>
            <person name="Schwartman J."/>
            <person name="Gilmore M."/>
            <person name="Abouelleil A."/>
            <person name="Cao P."/>
            <person name="Chapman S."/>
            <person name="Cusick C."/>
            <person name="Shea T."/>
            <person name="Young S."/>
            <person name="Neafsey D."/>
            <person name="Nusbaum C."/>
            <person name="Birren B."/>
        </authorList>
    </citation>
    <scope>NUCLEOTIDE SEQUENCE [LARGE SCALE GENOMIC DNA]</scope>
    <source>
        <strain evidence="9">9E7_DIV0242</strain>
    </source>
</reference>
<sequence>MVLGESKGLVLFAKDYKEKDKLVKIFTESFGKQMFFIKNAHRKNNPLTPALLPFTQAVYIGDFRTEGLSFINGSKEVTPFLAIQQDIFLNAYATYILNLADTAIEDRVYDPGLFSFSLQALDLINEGKDPEVITNIYEIQILHRFGIAIDWRSCRVCGQTHGRFDYSSKYSGVLCEAHWEMDQHRYHGDPKAIHFIRLFSAVSYEKLNKIEVSPEIKAEIRRVIDELYDEYVGIHLKSKKFIDQMKTWENTLKEKREERDD</sequence>
<evidence type="ECO:0000256" key="1">
    <source>
        <dbReference type="ARBA" id="ARBA00007452"/>
    </source>
</evidence>
<evidence type="ECO:0000256" key="7">
    <source>
        <dbReference type="HAMAP-Rule" id="MF_00201"/>
    </source>
</evidence>
<protein>
    <recommendedName>
        <fullName evidence="2 7">DNA repair protein RecO</fullName>
    </recommendedName>
    <alternativeName>
        <fullName evidence="6 7">Recombination protein O</fullName>
    </alternativeName>
</protein>
<proteinExistence type="inferred from homology"/>
<dbReference type="SUPFAM" id="SSF50249">
    <property type="entry name" value="Nucleic acid-binding proteins"/>
    <property type="match status" value="1"/>
</dbReference>
<dbReference type="GO" id="GO:0006302">
    <property type="term" value="P:double-strand break repair"/>
    <property type="evidence" value="ECO:0007669"/>
    <property type="project" value="TreeGrafter"/>
</dbReference>
<dbReference type="InterPro" id="IPR022572">
    <property type="entry name" value="DNA_rep/recomb_RecO_N"/>
</dbReference>
<evidence type="ECO:0000256" key="2">
    <source>
        <dbReference type="ARBA" id="ARBA00021310"/>
    </source>
</evidence>
<evidence type="ECO:0000256" key="6">
    <source>
        <dbReference type="ARBA" id="ARBA00033409"/>
    </source>
</evidence>
<dbReference type="InterPro" id="IPR037278">
    <property type="entry name" value="ARFGAP/RecO"/>
</dbReference>
<dbReference type="GO" id="GO:0006310">
    <property type="term" value="P:DNA recombination"/>
    <property type="evidence" value="ECO:0007669"/>
    <property type="project" value="UniProtKB-UniRule"/>
</dbReference>
<dbReference type="InterPro" id="IPR003717">
    <property type="entry name" value="RecO"/>
</dbReference>
<dbReference type="InterPro" id="IPR012340">
    <property type="entry name" value="NA-bd_OB-fold"/>
</dbReference>
<dbReference type="PANTHER" id="PTHR33991:SF1">
    <property type="entry name" value="DNA REPAIR PROTEIN RECO"/>
    <property type="match status" value="1"/>
</dbReference>
<dbReference type="EMBL" id="CP147247">
    <property type="protein sequence ID" value="WYJ88441.1"/>
    <property type="molecule type" value="Genomic_DNA"/>
</dbReference>
<comment type="function">
    <text evidence="7">Involved in DNA repair and RecF pathway recombination.</text>
</comment>
<dbReference type="AlphaFoldDB" id="A0A242KB47"/>
<dbReference type="Gene3D" id="1.20.1440.120">
    <property type="entry name" value="Recombination protein O, C-terminal domain"/>
    <property type="match status" value="1"/>
</dbReference>
<organism evidence="9">
    <name type="scientific">Candidatus Enterococcus clewellii</name>
    <dbReference type="NCBI Taxonomy" id="1834193"/>
    <lineage>
        <taxon>Bacteria</taxon>
        <taxon>Bacillati</taxon>
        <taxon>Bacillota</taxon>
        <taxon>Bacilli</taxon>
        <taxon>Lactobacillales</taxon>
        <taxon>Enterococcaceae</taxon>
        <taxon>Enterococcus</taxon>
    </lineage>
</organism>
<keyword evidence="11" id="KW-1185">Reference proteome</keyword>
<feature type="domain" description="DNA replication/recombination mediator RecO N-terminal" evidence="8">
    <location>
        <begin position="5"/>
        <end position="78"/>
    </location>
</feature>
<keyword evidence="4 7" id="KW-0233">DNA recombination</keyword>
<dbReference type="Proteomes" id="UP000195141">
    <property type="component" value="Chromosome"/>
</dbReference>
<keyword evidence="5 7" id="KW-0234">DNA repair</keyword>
<reference evidence="10" key="3">
    <citation type="submission" date="2024-03" db="EMBL/GenBank/DDBJ databases">
        <title>The Genome Sequence of Enterococcus sp. DIV0242b.</title>
        <authorList>
            <consortium name="The Broad Institute Genomics Platform"/>
            <consortium name="The Broad Institute Microbial Omics Core"/>
            <consortium name="The Broad Institute Genomic Center for Infectious Diseases"/>
            <person name="Earl A."/>
            <person name="Manson A."/>
            <person name="Gilmore M."/>
            <person name="Schwartman J."/>
            <person name="Shea T."/>
            <person name="Abouelleil A."/>
            <person name="Cao P."/>
            <person name="Chapman S."/>
            <person name="Cusick C."/>
            <person name="Young S."/>
            <person name="Neafsey D."/>
            <person name="Nusbaum C."/>
            <person name="Birren B."/>
        </authorList>
    </citation>
    <scope>NUCLEOTIDE SEQUENCE</scope>
    <source>
        <strain evidence="10">9E7_DIV0242</strain>
    </source>
</reference>
<dbReference type="SUPFAM" id="SSF57863">
    <property type="entry name" value="ArfGap/RecO-like zinc finger"/>
    <property type="match status" value="1"/>
</dbReference>
<comment type="similarity">
    <text evidence="1 7">Belongs to the RecO family.</text>
</comment>
<evidence type="ECO:0000256" key="3">
    <source>
        <dbReference type="ARBA" id="ARBA00022763"/>
    </source>
</evidence>
<evidence type="ECO:0000313" key="10">
    <source>
        <dbReference type="EMBL" id="WYJ88441.1"/>
    </source>
</evidence>
<evidence type="ECO:0000313" key="11">
    <source>
        <dbReference type="Proteomes" id="UP000195141"/>
    </source>
</evidence>
<dbReference type="OrthoDB" id="9797083at2"/>
<dbReference type="Pfam" id="PF02565">
    <property type="entry name" value="RecO_C"/>
    <property type="match status" value="1"/>
</dbReference>
<dbReference type="RefSeq" id="WP_086347385.1">
    <property type="nucleotide sequence ID" value="NZ_CP147247.1"/>
</dbReference>
<dbReference type="NCBIfam" id="TIGR00613">
    <property type="entry name" value="reco"/>
    <property type="match status" value="1"/>
</dbReference>
<evidence type="ECO:0000256" key="5">
    <source>
        <dbReference type="ARBA" id="ARBA00023204"/>
    </source>
</evidence>
<dbReference type="PANTHER" id="PTHR33991">
    <property type="entry name" value="DNA REPAIR PROTEIN RECO"/>
    <property type="match status" value="1"/>
</dbReference>
<keyword evidence="3 7" id="KW-0227">DNA damage</keyword>
<dbReference type="Pfam" id="PF11967">
    <property type="entry name" value="RecO_N"/>
    <property type="match status" value="1"/>
</dbReference>
<reference evidence="10" key="2">
    <citation type="submission" date="2017-05" db="EMBL/GenBank/DDBJ databases">
        <authorList>
            <consortium name="The Broad Institute Genomics Platform"/>
            <consortium name="The Broad Institute Genomic Center for Infectious Diseases"/>
            <person name="Earl A."/>
            <person name="Manson A."/>
            <person name="Schwartman J."/>
            <person name="Gilmore M."/>
            <person name="Abouelleil A."/>
            <person name="Cao P."/>
            <person name="Chapman S."/>
            <person name="Cusick C."/>
            <person name="Shea T."/>
            <person name="Young S."/>
            <person name="Neafsey D."/>
            <person name="Nusbaum C."/>
            <person name="Birren B."/>
        </authorList>
    </citation>
    <scope>NUCLEOTIDE SEQUENCE</scope>
    <source>
        <strain evidence="10">9E7_DIV0242</strain>
    </source>
</reference>
<evidence type="ECO:0000313" key="9">
    <source>
        <dbReference type="EMBL" id="OTP18391.1"/>
    </source>
</evidence>
<dbReference type="GO" id="GO:0043590">
    <property type="term" value="C:bacterial nucleoid"/>
    <property type="evidence" value="ECO:0007669"/>
    <property type="project" value="TreeGrafter"/>
</dbReference>
<accession>A0A242KB47</accession>
<evidence type="ECO:0000259" key="8">
    <source>
        <dbReference type="Pfam" id="PF11967"/>
    </source>
</evidence>
<name>A0A242KB47_9ENTE</name>
<gene>
    <name evidence="7" type="primary">recO</name>
    <name evidence="10" type="ORF">A5888_000160</name>
    <name evidence="9" type="ORF">A5888_000205</name>
</gene>
<dbReference type="Gene3D" id="2.40.50.140">
    <property type="entry name" value="Nucleic acid-binding proteins"/>
    <property type="match status" value="1"/>
</dbReference>
<dbReference type="InterPro" id="IPR042242">
    <property type="entry name" value="RecO_C"/>
</dbReference>
<dbReference type="HAMAP" id="MF_00201">
    <property type="entry name" value="RecO"/>
    <property type="match status" value="1"/>
</dbReference>